<keyword evidence="1" id="KW-1133">Transmembrane helix</keyword>
<feature type="transmembrane region" description="Helical" evidence="1">
    <location>
        <begin position="6"/>
        <end position="27"/>
    </location>
</feature>
<proteinExistence type="predicted"/>
<dbReference type="Pfam" id="PF25917">
    <property type="entry name" value="BSH_RND"/>
    <property type="match status" value="1"/>
</dbReference>
<evidence type="ECO:0000256" key="1">
    <source>
        <dbReference type="SAM" id="Phobius"/>
    </source>
</evidence>
<keyword evidence="1" id="KW-0472">Membrane</keyword>
<dbReference type="RefSeq" id="WP_246600495.1">
    <property type="nucleotide sequence ID" value="NZ_JBHSBV010000002.1"/>
</dbReference>
<evidence type="ECO:0000259" key="2">
    <source>
        <dbReference type="Pfam" id="PF25917"/>
    </source>
</evidence>
<sequence length="336" mass="36264">MNAKRVAPIALTLLVTLAALLVLRYLWRFYMDDPWTRDAHVNADVVQVAPDVSGLVTDVRVTANSTVHRGDVLFVVDQTRYRIDLEQARGALAQSQAAVKQSRAALARGQAALVQDEVAQRQLQREAARDKALKGLVATEEIEVRRAKLERAQASVASARAETAAAQAGIVAAEAKVVTTKAAVDLAQVNLDRTVVRSSVDGRLGDRTVRVGDYVAAGRPVMAVLDTTSFRVDGYFEETRLHGIRPGQPVDIHIMGEDGTLHGHVQSIAAGIEDRYRSDGSTLLPNVTPAFDWVRLAQRVPVRISIDKVPDGLRLVAGRSATVSVVDDAHAGPSHS</sequence>
<dbReference type="InterPro" id="IPR058625">
    <property type="entry name" value="MdtA-like_BSH"/>
</dbReference>
<gene>
    <name evidence="4" type="ORF">ACFOY1_06275</name>
</gene>
<dbReference type="InterPro" id="IPR050393">
    <property type="entry name" value="MFP_Efflux_Pump"/>
</dbReference>
<dbReference type="Gene3D" id="2.40.30.170">
    <property type="match status" value="1"/>
</dbReference>
<keyword evidence="1" id="KW-0812">Transmembrane</keyword>
<feature type="domain" description="p-hydroxybenzoic acid efflux pump subunit AaeA-like beta-barrel" evidence="3">
    <location>
        <begin position="229"/>
        <end position="325"/>
    </location>
</feature>
<comment type="caution">
    <text evidence="4">The sequence shown here is derived from an EMBL/GenBank/DDBJ whole genome shotgun (WGS) entry which is preliminary data.</text>
</comment>
<feature type="domain" description="Multidrug resistance protein MdtA-like barrel-sandwich hybrid" evidence="2">
    <location>
        <begin position="45"/>
        <end position="226"/>
    </location>
</feature>
<dbReference type="Gene3D" id="2.40.50.100">
    <property type="match status" value="1"/>
</dbReference>
<evidence type="ECO:0000313" key="5">
    <source>
        <dbReference type="Proteomes" id="UP001595848"/>
    </source>
</evidence>
<dbReference type="Pfam" id="PF25963">
    <property type="entry name" value="Beta-barrel_AAEA"/>
    <property type="match status" value="1"/>
</dbReference>
<dbReference type="PANTHER" id="PTHR30367:SF12">
    <property type="entry name" value="P-HYDROXYBENZOIC ACID EFFLUX PUMP SUBUNIT AAEA"/>
    <property type="match status" value="1"/>
</dbReference>
<protein>
    <submittedName>
        <fullName evidence="4">HlyD family secretion protein</fullName>
    </submittedName>
</protein>
<keyword evidence="5" id="KW-1185">Reference proteome</keyword>
<name>A0ABV8NXC2_9BURK</name>
<organism evidence="4 5">
    <name type="scientific">Candidimonas humi</name>
    <dbReference type="NCBI Taxonomy" id="683355"/>
    <lineage>
        <taxon>Bacteria</taxon>
        <taxon>Pseudomonadati</taxon>
        <taxon>Pseudomonadota</taxon>
        <taxon>Betaproteobacteria</taxon>
        <taxon>Burkholderiales</taxon>
        <taxon>Alcaligenaceae</taxon>
        <taxon>Candidimonas</taxon>
    </lineage>
</organism>
<evidence type="ECO:0000313" key="4">
    <source>
        <dbReference type="EMBL" id="MFC4200551.1"/>
    </source>
</evidence>
<dbReference type="EMBL" id="JBHSBV010000002">
    <property type="protein sequence ID" value="MFC4200551.1"/>
    <property type="molecule type" value="Genomic_DNA"/>
</dbReference>
<dbReference type="Gene3D" id="1.10.287.470">
    <property type="entry name" value="Helix hairpin bin"/>
    <property type="match status" value="1"/>
</dbReference>
<dbReference type="PANTHER" id="PTHR30367">
    <property type="entry name" value="P-HYDROXYBENZOIC ACID EFFLUX PUMP SUBUNIT AAEA-RELATED"/>
    <property type="match status" value="1"/>
</dbReference>
<dbReference type="Proteomes" id="UP001595848">
    <property type="component" value="Unassembled WGS sequence"/>
</dbReference>
<dbReference type="SUPFAM" id="SSF111369">
    <property type="entry name" value="HlyD-like secretion proteins"/>
    <property type="match status" value="2"/>
</dbReference>
<accession>A0ABV8NXC2</accession>
<reference evidence="5" key="1">
    <citation type="journal article" date="2019" name="Int. J. Syst. Evol. Microbiol.">
        <title>The Global Catalogue of Microorganisms (GCM) 10K type strain sequencing project: providing services to taxonomists for standard genome sequencing and annotation.</title>
        <authorList>
            <consortium name="The Broad Institute Genomics Platform"/>
            <consortium name="The Broad Institute Genome Sequencing Center for Infectious Disease"/>
            <person name="Wu L."/>
            <person name="Ma J."/>
        </authorList>
    </citation>
    <scope>NUCLEOTIDE SEQUENCE [LARGE SCALE GENOMIC DNA]</scope>
    <source>
        <strain evidence="5">LMG 24813</strain>
    </source>
</reference>
<dbReference type="InterPro" id="IPR058634">
    <property type="entry name" value="AaeA-lik-b-barrel"/>
</dbReference>
<evidence type="ECO:0000259" key="3">
    <source>
        <dbReference type="Pfam" id="PF25963"/>
    </source>
</evidence>